<evidence type="ECO:0000313" key="2">
    <source>
        <dbReference type="EMBL" id="KNY29814.1"/>
    </source>
</evidence>
<evidence type="ECO:0000313" key="3">
    <source>
        <dbReference type="Proteomes" id="UP000036923"/>
    </source>
</evidence>
<proteinExistence type="predicted"/>
<dbReference type="Proteomes" id="UP000036923">
    <property type="component" value="Unassembled WGS sequence"/>
</dbReference>
<sequence precursor="true">MKKIFIALLLLTALSFLSTLLPLNNTKNIEKPLTGQQPNNKVVTSTWPWLPMMQFDKYRSLFDMNGETSGKIIKSTSNGINIGIKVP</sequence>
<accession>A0A0L6JVS0</accession>
<keyword evidence="3" id="KW-1185">Reference proteome</keyword>
<name>A0A0L6JVS0_9FIRM</name>
<evidence type="ECO:0000256" key="1">
    <source>
        <dbReference type="SAM" id="SignalP"/>
    </source>
</evidence>
<protein>
    <submittedName>
        <fullName evidence="2">Uncharacterized protein</fullName>
    </submittedName>
</protein>
<organism evidence="2 3">
    <name type="scientific">Pseudobacteroides cellulosolvens ATCC 35603 = DSM 2933</name>
    <dbReference type="NCBI Taxonomy" id="398512"/>
    <lineage>
        <taxon>Bacteria</taxon>
        <taxon>Bacillati</taxon>
        <taxon>Bacillota</taxon>
        <taxon>Clostridia</taxon>
        <taxon>Eubacteriales</taxon>
        <taxon>Oscillospiraceae</taxon>
        <taxon>Pseudobacteroides</taxon>
    </lineage>
</organism>
<reference evidence="3" key="1">
    <citation type="submission" date="2015-07" db="EMBL/GenBank/DDBJ databases">
        <title>Near-Complete Genome Sequence of the Cellulolytic Bacterium Bacteroides (Pseudobacteroides) cellulosolvens ATCC 35603.</title>
        <authorList>
            <person name="Dassa B."/>
            <person name="Utturkar S.M."/>
            <person name="Klingeman D.M."/>
            <person name="Hurt R.A."/>
            <person name="Keller M."/>
            <person name="Xu J."/>
            <person name="Reddy Y.H.K."/>
            <person name="Borovok I."/>
            <person name="Grinberg I.R."/>
            <person name="Lamed R."/>
            <person name="Zhivin O."/>
            <person name="Bayer E.A."/>
            <person name="Brown S.D."/>
        </authorList>
    </citation>
    <scope>NUCLEOTIDE SEQUENCE [LARGE SCALE GENOMIC DNA]</scope>
    <source>
        <strain evidence="3">DSM 2933</strain>
    </source>
</reference>
<comment type="caution">
    <text evidence="2">The sequence shown here is derived from an EMBL/GenBank/DDBJ whole genome shotgun (WGS) entry which is preliminary data.</text>
</comment>
<dbReference type="STRING" id="398512.Bccel_5091"/>
<feature type="signal peptide" evidence="1">
    <location>
        <begin position="1"/>
        <end position="18"/>
    </location>
</feature>
<dbReference type="AlphaFoldDB" id="A0A0L6JVS0"/>
<dbReference type="RefSeq" id="WP_036943412.1">
    <property type="nucleotide sequence ID" value="NZ_JQKC01000021.1"/>
</dbReference>
<feature type="chain" id="PRO_5038639955" evidence="1">
    <location>
        <begin position="19"/>
        <end position="87"/>
    </location>
</feature>
<keyword evidence="1" id="KW-0732">Signal</keyword>
<gene>
    <name evidence="2" type="ORF">Bccel_5091</name>
</gene>
<dbReference type="EMBL" id="LGTC01000001">
    <property type="protein sequence ID" value="KNY29814.1"/>
    <property type="molecule type" value="Genomic_DNA"/>
</dbReference>